<evidence type="ECO:0000313" key="3">
    <source>
        <dbReference type="EMBL" id="PWV21419.1"/>
    </source>
</evidence>
<dbReference type="VEuPathDB" id="TriTrypDB:TcYC6_0067750"/>
<dbReference type="SUPFAM" id="SSF103196">
    <property type="entry name" value="Roadblock/LC7 domain"/>
    <property type="match status" value="1"/>
</dbReference>
<dbReference type="EMBL" id="PRFC01000002">
    <property type="protein sequence ID" value="PWV21419.1"/>
    <property type="molecule type" value="Genomic_DNA"/>
</dbReference>
<dbReference type="VEuPathDB" id="TriTrypDB:TCDM_14415"/>
<evidence type="ECO:0000256" key="1">
    <source>
        <dbReference type="ARBA" id="ARBA00007191"/>
    </source>
</evidence>
<organism evidence="3 4">
    <name type="scientific">Trypanosoma cruzi</name>
    <dbReference type="NCBI Taxonomy" id="5693"/>
    <lineage>
        <taxon>Eukaryota</taxon>
        <taxon>Discoba</taxon>
        <taxon>Euglenozoa</taxon>
        <taxon>Kinetoplastea</taxon>
        <taxon>Metakinetoplastina</taxon>
        <taxon>Trypanosomatida</taxon>
        <taxon>Trypanosomatidae</taxon>
        <taxon>Trypanosoma</taxon>
        <taxon>Schizotrypanum</taxon>
    </lineage>
</organism>
<comment type="similarity">
    <text evidence="1">Belongs to the GAMAD family.</text>
</comment>
<dbReference type="VEuPathDB" id="TriTrypDB:C3747_2g628"/>
<dbReference type="VEuPathDB" id="TriTrypDB:TcCLB.503521.30"/>
<name>A0A2V2XMT2_TRYCR</name>
<gene>
    <name evidence="3" type="ORF">C3747_2g628</name>
</gene>
<reference evidence="3 4" key="1">
    <citation type="journal article" date="2018" name="Microb. Genom.">
        <title>Expanding an expanded genome: long-read sequencing of Trypanosoma cruzi.</title>
        <authorList>
            <person name="Berna L."/>
            <person name="Rodriguez M."/>
            <person name="Chiribao M.L."/>
            <person name="Parodi-Talice A."/>
            <person name="Pita S."/>
            <person name="Rijo G."/>
            <person name="Alvarez-Valin F."/>
            <person name="Robello C."/>
        </authorList>
    </citation>
    <scope>NUCLEOTIDE SEQUENCE [LARGE SCALE GENOMIC DNA]</scope>
    <source>
        <strain evidence="3 4">TCC</strain>
    </source>
</reference>
<evidence type="ECO:0000259" key="2">
    <source>
        <dbReference type="SMART" id="SM00960"/>
    </source>
</evidence>
<evidence type="ECO:0000313" key="4">
    <source>
        <dbReference type="Proteomes" id="UP000246078"/>
    </source>
</evidence>
<proteinExistence type="inferred from homology"/>
<accession>A0A2V2XMT2</accession>
<dbReference type="PANTHER" id="PTHR10779">
    <property type="entry name" value="DYNEIN LIGHT CHAIN ROADBLOCK"/>
    <property type="match status" value="1"/>
</dbReference>
<feature type="domain" description="Roadblock/LAMTOR2" evidence="2">
    <location>
        <begin position="9"/>
        <end position="100"/>
    </location>
</feature>
<dbReference type="SMART" id="SM00960">
    <property type="entry name" value="Robl_LC7"/>
    <property type="match status" value="1"/>
</dbReference>
<dbReference type="Proteomes" id="UP000246078">
    <property type="component" value="Unassembled WGS sequence"/>
</dbReference>
<sequence length="161" mass="18049">MAATGGGDIEELVKQITDHPGVQGLIIVNTEGIPIRHTFQEQSRPLAVQYCALFQSLAMKARTAVVELDNNNDLLFLRVRSKKHEVLVAPDTKYLLIVIQRVGNDDNLPINIKRRRKNAGGKKENRLSERRKLSMRWKEALGKGGNVVTSCFIIISIAPFF</sequence>
<dbReference type="VEuPathDB" id="TriTrypDB:TcCLB.506359.80"/>
<dbReference type="VEuPathDB" id="TriTrypDB:TcBrA4_0083840"/>
<dbReference type="InterPro" id="IPR004942">
    <property type="entry name" value="Roadblock/LAMTOR2_dom"/>
</dbReference>
<protein>
    <submittedName>
        <fullName evidence="3">Outer arm dynein light chain 7</fullName>
    </submittedName>
</protein>
<dbReference type="Gene3D" id="3.30.450.30">
    <property type="entry name" value="Dynein light chain 2a, cytoplasmic"/>
    <property type="match status" value="1"/>
</dbReference>
<dbReference type="VEuPathDB" id="TriTrypDB:BCY84_18800"/>
<dbReference type="VEuPathDB" id="TriTrypDB:TcG_03246"/>
<dbReference type="Pfam" id="PF03259">
    <property type="entry name" value="Robl_LC7"/>
    <property type="match status" value="1"/>
</dbReference>
<dbReference type="VEuPathDB" id="TriTrypDB:C4B63_4g1482c"/>
<comment type="caution">
    <text evidence="3">The sequence shown here is derived from an EMBL/GenBank/DDBJ whole genome shotgun (WGS) entry which is preliminary data.</text>
</comment>
<dbReference type="FunFam" id="3.30.450.30:FF:000009">
    <property type="entry name" value="Dynein light chain roadblock"/>
    <property type="match status" value="1"/>
</dbReference>
<dbReference type="VEuPathDB" id="TriTrypDB:TcCL_ESM12364"/>
<dbReference type="AlphaFoldDB" id="A0A2V2XMT2"/>